<sequence length="64" mass="7248">MSEEFRRSSDSLLVATLDELGIPYRVVGGSVRERIQRIVDLVDLPLVMPIDQAVTSPRHHSPHR</sequence>
<name>A0A2W4J1N0_9PSEU</name>
<evidence type="ECO:0000313" key="1">
    <source>
        <dbReference type="EMBL" id="MFO7193181.1"/>
    </source>
</evidence>
<evidence type="ECO:0000313" key="3">
    <source>
        <dbReference type="Proteomes" id="UP000249324"/>
    </source>
</evidence>
<accession>A0A2W4J1N0</accession>
<dbReference type="AlphaFoldDB" id="A0A2W4J1N0"/>
<reference evidence="2" key="2">
    <citation type="submission" date="2018-05" db="EMBL/GenBank/DDBJ databases">
        <authorList>
            <person name="Lanie J.A."/>
            <person name="Ng W.-L."/>
            <person name="Kazmierczak K.M."/>
            <person name="Andrzejewski T.M."/>
            <person name="Davidsen T.M."/>
            <person name="Wayne K.J."/>
            <person name="Tettelin H."/>
            <person name="Glass J.I."/>
            <person name="Rusch D."/>
            <person name="Podicherti R."/>
            <person name="Tsui H.-C.T."/>
            <person name="Winkler M.E."/>
        </authorList>
    </citation>
    <scope>NUCLEOTIDE SEQUENCE</scope>
    <source>
        <strain evidence="2">ZC4RG45</strain>
    </source>
</reference>
<organism evidence="2">
    <name type="scientific">Thermocrispum agreste</name>
    <dbReference type="NCBI Taxonomy" id="37925"/>
    <lineage>
        <taxon>Bacteria</taxon>
        <taxon>Bacillati</taxon>
        <taxon>Actinomycetota</taxon>
        <taxon>Actinomycetes</taxon>
        <taxon>Pseudonocardiales</taxon>
        <taxon>Pseudonocardiaceae</taxon>
        <taxon>Thermocrispum</taxon>
    </lineage>
</organism>
<reference evidence="1" key="1">
    <citation type="submission" date="2018-05" db="EMBL/GenBank/DDBJ databases">
        <authorList>
            <person name="Moura L."/>
            <person name="Setubal J.C."/>
        </authorList>
    </citation>
    <scope>NUCLEOTIDE SEQUENCE</scope>
    <source>
        <strain evidence="1">ZC4RG45</strain>
    </source>
</reference>
<reference evidence="1" key="4">
    <citation type="submission" date="2023-08" db="EMBL/GenBank/DDBJ databases">
        <authorList>
            <person name="Guima S.E.S."/>
            <person name="Martins L.F."/>
            <person name="Silva A.M."/>
            <person name="Setubal J.C."/>
        </authorList>
    </citation>
    <scope>NUCLEOTIDE SEQUENCE</scope>
    <source>
        <strain evidence="1">ZC4RG45</strain>
    </source>
</reference>
<protein>
    <submittedName>
        <fullName evidence="2">Uncharacterized protein</fullName>
    </submittedName>
</protein>
<comment type="caution">
    <text evidence="2">The sequence shown here is derived from an EMBL/GenBank/DDBJ whole genome shotgun (WGS) entry which is preliminary data.</text>
</comment>
<dbReference type="EMBL" id="QGUI02000175">
    <property type="protein sequence ID" value="MFO7193181.1"/>
    <property type="molecule type" value="Genomic_DNA"/>
</dbReference>
<proteinExistence type="predicted"/>
<dbReference type="EMBL" id="QGUI01000673">
    <property type="protein sequence ID" value="PZM93002.1"/>
    <property type="molecule type" value="Genomic_DNA"/>
</dbReference>
<evidence type="ECO:0000313" key="2">
    <source>
        <dbReference type="EMBL" id="PZM93002.1"/>
    </source>
</evidence>
<reference evidence="1 3" key="3">
    <citation type="journal article" date="2021" name="BMC Genomics">
        <title>Genome-resolved metagenome and metatranscriptome analyses of thermophilic composting reveal key bacterial players and their metabolic interactions.</title>
        <authorList>
            <person name="Braga L.P.P."/>
            <person name="Pereira R.V."/>
            <person name="Martins L.F."/>
            <person name="Moura L.M.S."/>
            <person name="Sanchez F.B."/>
            <person name="Patane J.S.L."/>
            <person name="da Silva A.M."/>
            <person name="Setubal J.C."/>
        </authorList>
    </citation>
    <scope>NUCLEOTIDE SEQUENCE [LARGE SCALE GENOMIC DNA]</scope>
    <source>
        <strain evidence="1">ZC4RG45</strain>
    </source>
</reference>
<dbReference type="Proteomes" id="UP000249324">
    <property type="component" value="Unassembled WGS sequence"/>
</dbReference>
<gene>
    <name evidence="1" type="ORF">DIU77_013145</name>
    <name evidence="2" type="ORF">DIU77_15510</name>
</gene>